<feature type="domain" description="URB1 central HEAT repeat" evidence="3">
    <location>
        <begin position="620"/>
        <end position="796"/>
    </location>
</feature>
<dbReference type="SUPFAM" id="SSF48371">
    <property type="entry name" value="ARM repeat"/>
    <property type="match status" value="2"/>
</dbReference>
<feature type="domain" description="URB1 N-terminal" evidence="1">
    <location>
        <begin position="78"/>
        <end position="396"/>
    </location>
</feature>
<reference evidence="4" key="1">
    <citation type="submission" date="2020-11" db="EMBL/GenBank/DDBJ databases">
        <authorList>
            <consortium name="DOE Joint Genome Institute"/>
            <person name="Ahrendt S."/>
            <person name="Riley R."/>
            <person name="Andreopoulos W."/>
            <person name="Labutti K."/>
            <person name="Pangilinan J."/>
            <person name="Ruiz-Duenas F.J."/>
            <person name="Barrasa J.M."/>
            <person name="Sanchez-Garcia M."/>
            <person name="Camarero S."/>
            <person name="Miyauchi S."/>
            <person name="Serrano A."/>
            <person name="Linde D."/>
            <person name="Babiker R."/>
            <person name="Drula E."/>
            <person name="Ayuso-Fernandez I."/>
            <person name="Pacheco R."/>
            <person name="Padilla G."/>
            <person name="Ferreira P."/>
            <person name="Barriuso J."/>
            <person name="Kellner H."/>
            <person name="Castanera R."/>
            <person name="Alfaro M."/>
            <person name="Ramirez L."/>
            <person name="Pisabarro A.G."/>
            <person name="Kuo A."/>
            <person name="Tritt A."/>
            <person name="Lipzen A."/>
            <person name="He G."/>
            <person name="Yan M."/>
            <person name="Ng V."/>
            <person name="Cullen D."/>
            <person name="Martin F."/>
            <person name="Rosso M.-N."/>
            <person name="Henrissat B."/>
            <person name="Hibbett D."/>
            <person name="Martinez A.T."/>
            <person name="Grigoriev I.V."/>
        </authorList>
    </citation>
    <scope>NUCLEOTIDE SEQUENCE</scope>
    <source>
        <strain evidence="4">MF-IS2</strain>
    </source>
</reference>
<dbReference type="Pfam" id="PF26140">
    <property type="entry name" value="HEAT_URB1"/>
    <property type="match status" value="1"/>
</dbReference>
<dbReference type="Pfam" id="PF16201">
    <property type="entry name" value="NopRA1"/>
    <property type="match status" value="1"/>
</dbReference>
<name>A0A9P6C1G4_9AGAR</name>
<evidence type="ECO:0000313" key="4">
    <source>
        <dbReference type="EMBL" id="KAF9445509.1"/>
    </source>
</evidence>
<evidence type="ECO:0000259" key="3">
    <source>
        <dbReference type="Pfam" id="PF26140"/>
    </source>
</evidence>
<dbReference type="Gene3D" id="1.25.10.10">
    <property type="entry name" value="Leucine-rich Repeat Variant"/>
    <property type="match status" value="1"/>
</dbReference>
<evidence type="ECO:0000259" key="1">
    <source>
        <dbReference type="Pfam" id="PF11707"/>
    </source>
</evidence>
<dbReference type="PANTHER" id="PTHR13500:SF0">
    <property type="entry name" value="NUCLEOLAR PRE-RIBOSOMAL-ASSOCIATED PROTEIN 1"/>
    <property type="match status" value="1"/>
</dbReference>
<dbReference type="InterPro" id="IPR011989">
    <property type="entry name" value="ARM-like"/>
</dbReference>
<dbReference type="EMBL" id="MU151297">
    <property type="protein sequence ID" value="KAF9445509.1"/>
    <property type="molecule type" value="Genomic_DNA"/>
</dbReference>
<dbReference type="InterPro" id="IPR039844">
    <property type="entry name" value="URB1"/>
</dbReference>
<gene>
    <name evidence="4" type="ORF">P691DRAFT_805556</name>
</gene>
<dbReference type="OrthoDB" id="72892at2759"/>
<dbReference type="GO" id="GO:0000466">
    <property type="term" value="P:maturation of 5.8S rRNA from tricistronic rRNA transcript (SSU-rRNA, 5.8S rRNA, LSU-rRNA)"/>
    <property type="evidence" value="ECO:0007669"/>
    <property type="project" value="TreeGrafter"/>
</dbReference>
<dbReference type="InterPro" id="IPR059018">
    <property type="entry name" value="HEAT_URB1"/>
</dbReference>
<dbReference type="Proteomes" id="UP000807342">
    <property type="component" value="Unassembled WGS sequence"/>
</dbReference>
<evidence type="ECO:0000259" key="2">
    <source>
        <dbReference type="Pfam" id="PF16201"/>
    </source>
</evidence>
<comment type="caution">
    <text evidence="4">The sequence shown here is derived from an EMBL/GenBank/DDBJ whole genome shotgun (WGS) entry which is preliminary data.</text>
</comment>
<sequence>MAEKHPPTKKRKLELTKTYTSAEQIRHALRAQSPDATVNALNQLRNQLTIRSDEGVISPQDERLLLVQSRLEKSPGAQDVFDLWENGNPRQPNLPVAVVSVLAALLSVLSSHYTYHALGHPIVKALLAPKWIRRLNSYVGGAHNELILVSLKLLNAISAFAGGREKKTLLEVFQWEIKSLPRLLNLRRRSKVVYNPLSWPDIRTLYVQFLLSFLDAPTQIKSMFLEQHRDAFLGIFKGLPQDHYLFVRHVLEVIWAHLWSDPKIKRTTKIGLFTETTISHLLKIYERSTSDDEDPDHIPADLVHHFLLAIATRPGTGICFRDRGWYPREEHDDEKGGKIYNKILAGVLKQLKVNEDSRQQELARRILEACPELVAGYWPSAQLTLEPRLSSKWIANISFFGTIISLPIPQSTFFLPDTNLYNPTPPPLQTILSNILPSDISPKNIFTKGLLSPSGLVQHCTALVLAKCLVKYAKVLEVFRVVEDALEAGDTEEGLWGKRRREVEKELRKRVPEFQVVVGFSQQKSVLPPAQVTATQQAANPVKNALVQESAQRLLFLYHKYLHEVVAEARFDVGKALSSFTSAGGIGEEERVGEAPDPTKKFLLVQQLHVLRTLKESDQFVWMNKSSSSRTYFYILLKSYATTLIPALKSTLLNLLSHLLSNSIIFREAHTEPRLWLLSLPRLIRSPSDTSPDQAELTGEAEGVVTFLDDCIQRCLKTPFRYIEDMRGLTTRSPGADEHGVDENSEIYPSPLVMTLGEQLDAKINAELLTPSAVLAIASFVRKLVFRLSSQVQDLSFLEAFVRWVDRILSEGRLWTTKYPVMTAAVRREIQTMYAVMKPVQVDIPISSGGAEAFLDVVERLPIADRNYDRIVSAHSIIDRLRFFDQPLSSTNAKRLVLAVQAHWAPALPDLAQYLSPRSGSLWENHVLVGADVGETIAAKWLFHNSTKEQVVDLDYRRSFVAAFLSETPTLQSCLELFRLIEHRLGVVEEEEIRGLLSLLSVLMSEAQPVLEDGDMVALKESLFVRAGTVKRLAMAQDVDARILFGLRELLQSSFDPRSAADRRILSEISAHWLAFVQQQLNFGAYEKFSDTALWITFLPSDQILRLLDELTKEEAFSRGPHVALLLQSLLVVIQGSIEDDAAVGGALRERIPLLLKIRKQLVELQVVEDLLLSAVDSMLPVGYSGCNWDPEPDSMPFIRHIERAESHWANRAHPLGCTIPSYEFLTSQNWSSSTVKIIAALLYKQGFLLKDFETWLKSENSTSRSPRHIAIVIRAALDVYCCTSPSTRGLLDEDTWVPHLVEISALCFDHAVESSLRRISTSALVSALGVFSSRRSDLVQALTQHVDRHRNSRPTLESLRLGCQYPTQELTATLLEWSLHWLIGQLADDTFLSTETLRLIEDIRALVPFSTSVQVHQVETLLGVVIQHHLSNPAAIGLANHCASKTQLKPVAVNRYLQSILHHPQFSRLANGTHSNTPRPFIVQFLHTLFNLHPTNTCQITQIEPLLQIYHGTLSKEDFLLFSIFQLFEIQRTTSLAPLFNRWSSSVDITCSSALESLQSLDQARVFRATLHFPKWRRLRTNIEYEGSSHDTKLYDPVFLMLLVHLTLSDNRPATGFGWIELFRTNVVGVCIRALSSKDLAVRNLGISQLASMLKCIESEDFQEKAHVMHVLNLLKNLLPPPQADEPPRRLPSYTTLILAYALRGIFYPSNFIYPLTARFLLQRPELDDNDVPMLYSMLYSNADDWKKERSWIIRFLADGMASSDDWKVLKRRHTWDLLASLFQSSESDHALRRGAFEVIANLTCNRQAVMNMILKSSFLTWLEMQISPANADDDVKWAKVLGNVTSTVDHTKLDLILKSGWRRNICRCLCILLNRINADATLSSIVPIIFALGKSSDLPIAELEESVHLAVKGLRKFESRLQISSGSENSEMLLKHELSPSYAINEISADPNPCRVWLICVTLLWRTSMVFDHKILPWDWLTCRLLAYPCQHNLEQTTPGWARREVVQSLAGCT</sequence>
<dbReference type="InterPro" id="IPR016024">
    <property type="entry name" value="ARM-type_fold"/>
</dbReference>
<proteinExistence type="predicted"/>
<dbReference type="InterPro" id="IPR032436">
    <property type="entry name" value="URB1_C"/>
</dbReference>
<dbReference type="InterPro" id="IPR021714">
    <property type="entry name" value="URB1_N"/>
</dbReference>
<evidence type="ECO:0000313" key="5">
    <source>
        <dbReference type="Proteomes" id="UP000807342"/>
    </source>
</evidence>
<protein>
    <recommendedName>
        <fullName evidence="6">Nucleolar pre-ribosomal-associated protein 1</fullName>
    </recommendedName>
</protein>
<feature type="domain" description="URB1 C-terminal" evidence="2">
    <location>
        <begin position="1630"/>
        <end position="1823"/>
    </location>
</feature>
<keyword evidence="5" id="KW-1185">Reference proteome</keyword>
<accession>A0A9P6C1G4</accession>
<evidence type="ECO:0008006" key="6">
    <source>
        <dbReference type="Google" id="ProtNLM"/>
    </source>
</evidence>
<dbReference type="Pfam" id="PF11707">
    <property type="entry name" value="Npa1"/>
    <property type="match status" value="1"/>
</dbReference>
<dbReference type="GO" id="GO:0000463">
    <property type="term" value="P:maturation of LSU-rRNA from tricistronic rRNA transcript (SSU-rRNA, 5.8S rRNA, LSU-rRNA)"/>
    <property type="evidence" value="ECO:0007669"/>
    <property type="project" value="TreeGrafter"/>
</dbReference>
<organism evidence="4 5">
    <name type="scientific">Macrolepiota fuliginosa MF-IS2</name>
    <dbReference type="NCBI Taxonomy" id="1400762"/>
    <lineage>
        <taxon>Eukaryota</taxon>
        <taxon>Fungi</taxon>
        <taxon>Dikarya</taxon>
        <taxon>Basidiomycota</taxon>
        <taxon>Agaricomycotina</taxon>
        <taxon>Agaricomycetes</taxon>
        <taxon>Agaricomycetidae</taxon>
        <taxon>Agaricales</taxon>
        <taxon>Agaricineae</taxon>
        <taxon>Agaricaceae</taxon>
        <taxon>Macrolepiota</taxon>
    </lineage>
</organism>
<dbReference type="GO" id="GO:0005730">
    <property type="term" value="C:nucleolus"/>
    <property type="evidence" value="ECO:0007669"/>
    <property type="project" value="TreeGrafter"/>
</dbReference>
<dbReference type="PANTHER" id="PTHR13500">
    <property type="entry name" value="NUCLEOLAR PRERIBOSOMAL-ASSOCIATED PROTEIN 1"/>
    <property type="match status" value="1"/>
</dbReference>